<comment type="catalytic activity">
    <reaction evidence="1">
        <text>ATP + protein L-histidine = ADP + protein N-phospho-L-histidine.</text>
        <dbReference type="EC" id="2.7.13.3"/>
    </reaction>
</comment>
<evidence type="ECO:0000256" key="2">
    <source>
        <dbReference type="ARBA" id="ARBA00012438"/>
    </source>
</evidence>
<dbReference type="SMART" id="SM00388">
    <property type="entry name" value="HisKA"/>
    <property type="match status" value="1"/>
</dbReference>
<dbReference type="Proteomes" id="UP000077013">
    <property type="component" value="Unassembled WGS sequence"/>
</dbReference>
<dbReference type="InterPro" id="IPR003661">
    <property type="entry name" value="HisK_dim/P_dom"/>
</dbReference>
<dbReference type="SUPFAM" id="SSF55874">
    <property type="entry name" value="ATPase domain of HSP90 chaperone/DNA topoisomerase II/histidine kinase"/>
    <property type="match status" value="1"/>
</dbReference>
<dbReference type="PANTHER" id="PTHR43711:SF31">
    <property type="entry name" value="HISTIDINE KINASE"/>
    <property type="match status" value="1"/>
</dbReference>
<dbReference type="InterPro" id="IPR004358">
    <property type="entry name" value="Sig_transdc_His_kin-like_C"/>
</dbReference>
<proteinExistence type="predicted"/>
<sequence length="398" mass="44938">MKAPNLPSNESQRLAQVRSYNLLDTLPEADFDNLSSLAAKICETPIALITLLDKDRNFFKSHFGIDFNQAPRETSYCGHAILSKNEIFEVEDSRKDYRFVDNPSIEDCGTVFYAASPLINAEGFPLGTLCVYDNKPRVLTQLQKDALISLSKQVVNLFELHKKNEELEEIQRELTERNNRLKSFAGVVSHDLKSPLANITSLTRLLREENEGILKGDSDEYLDYIEESSETLNDYINGILKYYKADELLKERNTDINLGEFFEEIKEILILNDAEFIHPTAETIRDTNKAALTQIMLNLIDNGLKYNTSLNRKVTVLYKEKPDSHCFSIIDNGIGIESEKKDEIFNLFKTTGKKDRNGKKGTGIGLATVKTLVTKLGGTIKVESKPGEGTTFSFTIQK</sequence>
<dbReference type="InterPro" id="IPR003594">
    <property type="entry name" value="HATPase_dom"/>
</dbReference>
<dbReference type="RefSeq" id="WP_068592957.1">
    <property type="nucleotide sequence ID" value="NZ_LRXL01000045.1"/>
</dbReference>
<protein>
    <recommendedName>
        <fullName evidence="2">histidine kinase</fullName>
        <ecNumber evidence="2">2.7.13.3</ecNumber>
    </recommendedName>
</protein>
<evidence type="ECO:0000256" key="3">
    <source>
        <dbReference type="ARBA" id="ARBA00022553"/>
    </source>
</evidence>
<dbReference type="CDD" id="cd00082">
    <property type="entry name" value="HisKA"/>
    <property type="match status" value="1"/>
</dbReference>
<dbReference type="Pfam" id="PF00512">
    <property type="entry name" value="HisKA"/>
    <property type="match status" value="1"/>
</dbReference>
<evidence type="ECO:0000256" key="7">
    <source>
        <dbReference type="SAM" id="Coils"/>
    </source>
</evidence>
<evidence type="ECO:0000256" key="5">
    <source>
        <dbReference type="ARBA" id="ARBA00022777"/>
    </source>
</evidence>
<reference evidence="9 10" key="1">
    <citation type="submission" date="2016-02" db="EMBL/GenBank/DDBJ databases">
        <title>Ulvibacter sp. LPB0005, isolated from Thais luteostoma.</title>
        <authorList>
            <person name="Shin S.-K."/>
            <person name="Yi H."/>
        </authorList>
    </citation>
    <scope>NUCLEOTIDE SEQUENCE [LARGE SCALE GENOMIC DNA]</scope>
    <source>
        <strain evidence="9 10">LPB0005</strain>
    </source>
</reference>
<dbReference type="InterPro" id="IPR005467">
    <property type="entry name" value="His_kinase_dom"/>
</dbReference>
<dbReference type="EC" id="2.7.13.3" evidence="2"/>
<dbReference type="Pfam" id="PF01590">
    <property type="entry name" value="GAF"/>
    <property type="match status" value="1"/>
</dbReference>
<dbReference type="GO" id="GO:0000155">
    <property type="term" value="F:phosphorelay sensor kinase activity"/>
    <property type="evidence" value="ECO:0007669"/>
    <property type="project" value="InterPro"/>
</dbReference>
<evidence type="ECO:0000256" key="1">
    <source>
        <dbReference type="ARBA" id="ARBA00000085"/>
    </source>
</evidence>
<keyword evidence="3" id="KW-0597">Phosphoprotein</keyword>
<feature type="coiled-coil region" evidence="7">
    <location>
        <begin position="157"/>
        <end position="184"/>
    </location>
</feature>
<keyword evidence="7" id="KW-0175">Coiled coil</keyword>
<feature type="domain" description="Histidine kinase" evidence="8">
    <location>
        <begin position="187"/>
        <end position="398"/>
    </location>
</feature>
<comment type="caution">
    <text evidence="9">The sequence shown here is derived from an EMBL/GenBank/DDBJ whole genome shotgun (WGS) entry which is preliminary data.</text>
</comment>
<dbReference type="InterPro" id="IPR050736">
    <property type="entry name" value="Sensor_HK_Regulatory"/>
</dbReference>
<accession>A0A167H267</accession>
<dbReference type="PROSITE" id="PS50109">
    <property type="entry name" value="HIS_KIN"/>
    <property type="match status" value="1"/>
</dbReference>
<dbReference type="SUPFAM" id="SSF55781">
    <property type="entry name" value="GAF domain-like"/>
    <property type="match status" value="1"/>
</dbReference>
<dbReference type="Gene3D" id="1.10.287.130">
    <property type="match status" value="1"/>
</dbReference>
<dbReference type="SUPFAM" id="SSF47384">
    <property type="entry name" value="Homodimeric domain of signal transducing histidine kinase"/>
    <property type="match status" value="1"/>
</dbReference>
<evidence type="ECO:0000256" key="4">
    <source>
        <dbReference type="ARBA" id="ARBA00022679"/>
    </source>
</evidence>
<keyword evidence="10" id="KW-1185">Reference proteome</keyword>
<dbReference type="SMART" id="SM00387">
    <property type="entry name" value="HATPase_c"/>
    <property type="match status" value="1"/>
</dbReference>
<keyword evidence="4" id="KW-0808">Transferase</keyword>
<evidence type="ECO:0000259" key="8">
    <source>
        <dbReference type="PROSITE" id="PS50109"/>
    </source>
</evidence>
<dbReference type="PANTHER" id="PTHR43711">
    <property type="entry name" value="TWO-COMPONENT HISTIDINE KINASE"/>
    <property type="match status" value="1"/>
</dbReference>
<dbReference type="OrthoDB" id="9811889at2"/>
<dbReference type="InterPro" id="IPR036890">
    <property type="entry name" value="HATPase_C_sf"/>
</dbReference>
<dbReference type="PRINTS" id="PR00344">
    <property type="entry name" value="BCTRLSENSOR"/>
</dbReference>
<evidence type="ECO:0000256" key="6">
    <source>
        <dbReference type="ARBA" id="ARBA00023012"/>
    </source>
</evidence>
<dbReference type="Pfam" id="PF02518">
    <property type="entry name" value="HATPase_c"/>
    <property type="match status" value="1"/>
</dbReference>
<dbReference type="EMBL" id="LRXL01000045">
    <property type="protein sequence ID" value="OAB78135.1"/>
    <property type="molecule type" value="Genomic_DNA"/>
</dbReference>
<evidence type="ECO:0000313" key="10">
    <source>
        <dbReference type="Proteomes" id="UP000077013"/>
    </source>
</evidence>
<evidence type="ECO:0000313" key="9">
    <source>
        <dbReference type="EMBL" id="OAB78135.1"/>
    </source>
</evidence>
<dbReference type="InterPro" id="IPR029016">
    <property type="entry name" value="GAF-like_dom_sf"/>
</dbReference>
<dbReference type="Gene3D" id="3.30.450.40">
    <property type="match status" value="1"/>
</dbReference>
<dbReference type="AlphaFoldDB" id="A0A167H267"/>
<keyword evidence="6" id="KW-0902">Two-component regulatory system</keyword>
<name>A0A167H267_9FLAO</name>
<dbReference type="InterPro" id="IPR036097">
    <property type="entry name" value="HisK_dim/P_sf"/>
</dbReference>
<gene>
    <name evidence="9" type="ORF">ULVI_11680</name>
</gene>
<keyword evidence="5" id="KW-0418">Kinase</keyword>
<dbReference type="STRING" id="1763537.ULVI_11680"/>
<dbReference type="InterPro" id="IPR003018">
    <property type="entry name" value="GAF"/>
</dbReference>
<organism evidence="9 10">
    <name type="scientific">Cochleicola gelatinilyticus</name>
    <dbReference type="NCBI Taxonomy" id="1763537"/>
    <lineage>
        <taxon>Bacteria</taxon>
        <taxon>Pseudomonadati</taxon>
        <taxon>Bacteroidota</taxon>
        <taxon>Flavobacteriia</taxon>
        <taxon>Flavobacteriales</taxon>
        <taxon>Flavobacteriaceae</taxon>
        <taxon>Cochleicola</taxon>
    </lineage>
</organism>
<dbReference type="Gene3D" id="3.30.565.10">
    <property type="entry name" value="Histidine kinase-like ATPase, C-terminal domain"/>
    <property type="match status" value="1"/>
</dbReference>